<feature type="coiled-coil region" evidence="1">
    <location>
        <begin position="20"/>
        <end position="54"/>
    </location>
</feature>
<evidence type="ECO:0000313" key="3">
    <source>
        <dbReference type="Proteomes" id="UP000195570"/>
    </source>
</evidence>
<organism evidence="2 3">
    <name type="scientific">Trypanosoma equiperdum</name>
    <dbReference type="NCBI Taxonomy" id="5694"/>
    <lineage>
        <taxon>Eukaryota</taxon>
        <taxon>Discoba</taxon>
        <taxon>Euglenozoa</taxon>
        <taxon>Kinetoplastea</taxon>
        <taxon>Metakinetoplastina</taxon>
        <taxon>Trypanosomatida</taxon>
        <taxon>Trypanosomatidae</taxon>
        <taxon>Trypanosoma</taxon>
    </lineage>
</organism>
<reference evidence="2" key="1">
    <citation type="submission" date="2016-09" db="EMBL/GenBank/DDBJ databases">
        <authorList>
            <person name="Hebert L."/>
            <person name="Moumen B."/>
        </authorList>
    </citation>
    <scope>NUCLEOTIDE SEQUENCE [LARGE SCALE GENOMIC DNA]</scope>
    <source>
        <strain evidence="2">OVI</strain>
    </source>
</reference>
<dbReference type="GeneID" id="92380589"/>
<dbReference type="EMBL" id="CZPT02000985">
    <property type="protein sequence ID" value="SCU68472.1"/>
    <property type="molecule type" value="Genomic_DNA"/>
</dbReference>
<accession>A0A1G4I8P0</accession>
<comment type="caution">
    <text evidence="2">The sequence shown here is derived from an EMBL/GenBank/DDBJ whole genome shotgun (WGS) entry which is preliminary data.</text>
</comment>
<dbReference type="VEuPathDB" id="TriTrypDB:TEOVI_000665500"/>
<name>A0A1G4I8P0_TRYEQ</name>
<evidence type="ECO:0000256" key="1">
    <source>
        <dbReference type="SAM" id="Coils"/>
    </source>
</evidence>
<proteinExistence type="predicted"/>
<protein>
    <submittedName>
        <fullName evidence="2">Uncharacterized protein</fullName>
    </submittedName>
</protein>
<evidence type="ECO:0000313" key="2">
    <source>
        <dbReference type="EMBL" id="SCU68472.1"/>
    </source>
</evidence>
<dbReference type="AlphaFoldDB" id="A0A1G4I8P0"/>
<gene>
    <name evidence="2" type="ORF">TEOVI_000665500</name>
</gene>
<keyword evidence="3" id="KW-1185">Reference proteome</keyword>
<dbReference type="RefSeq" id="XP_067079628.1">
    <property type="nucleotide sequence ID" value="XM_067223527.1"/>
</dbReference>
<sequence length="421" mass="48239">MADSNAVVEHREESDVNIQLEQRRSQVRGLEIQLTRKEAELRRAKEEQALLKELHAVNEVTLRKKQQKESDGAGSRLKIPRESLDEILRLEGEIKCANRRTVELQNEASTTSVQLNDVEKGIESICNRTALVKQVTGWISSGSQSSSVVGVSSEWIMRKKVLTELQDEQNAIKALTALLDKQAEFYTKRLEEQRTKDEEFAEAQRVLREKTVQYENLLGELKSFERLTKKKERLLDTASGKVTDDYKTVKMIEGDKKVLYANLSKLQEANVRNSKSILSLEMRLRQLETKLEAVNLFLQQVFADVEEEDEHIENIPEGATEVPLEQFEELCRELELSRATLLHREEQLNAGDAKVEQLERKTTILENAIASHAVSAQLQVKGKEREFETLMSHVDYMKAEFDEEYKRLTKENAALVSKLGK</sequence>
<dbReference type="Proteomes" id="UP000195570">
    <property type="component" value="Unassembled WGS sequence"/>
</dbReference>
<keyword evidence="1" id="KW-0175">Coiled coil</keyword>